<accession>A0A291HV21</accession>
<proteinExistence type="predicted"/>
<keyword evidence="2" id="KW-1185">Reference proteome</keyword>
<dbReference type="RefSeq" id="WP_096780362.1">
    <property type="nucleotide sequence ID" value="NZ_CP012621.1"/>
</dbReference>
<dbReference type="Proteomes" id="UP000217763">
    <property type="component" value="Chromosome"/>
</dbReference>
<dbReference type="KEGG" id="zdf:AN401_12000"/>
<dbReference type="NCBIfam" id="NF040699">
    <property type="entry name" value="VPA1262_fam"/>
    <property type="match status" value="1"/>
</dbReference>
<name>A0A291HV21_9GAMM</name>
<gene>
    <name evidence="1" type="ORF">AN401_12000</name>
</gene>
<evidence type="ECO:0000313" key="2">
    <source>
        <dbReference type="Proteomes" id="UP000217763"/>
    </source>
</evidence>
<reference evidence="2" key="1">
    <citation type="submission" date="2015-09" db="EMBL/GenBank/DDBJ databases">
        <authorList>
            <person name="Shao Z."/>
            <person name="Wang L."/>
        </authorList>
    </citation>
    <scope>NUCLEOTIDE SEQUENCE [LARGE SCALE GENOMIC DNA]</scope>
    <source>
        <strain evidence="2">F13-1</strain>
    </source>
</reference>
<dbReference type="EMBL" id="CP012621">
    <property type="protein sequence ID" value="ATG75921.1"/>
    <property type="molecule type" value="Genomic_DNA"/>
</dbReference>
<protein>
    <submittedName>
        <fullName evidence="1">Uncharacterized protein</fullName>
    </submittedName>
</protein>
<dbReference type="NCBIfam" id="NF040700">
    <property type="entry name" value="VPA1262_N_dom"/>
    <property type="match status" value="1"/>
</dbReference>
<organism evidence="1 2">
    <name type="scientific">Zobellella denitrificans</name>
    <dbReference type="NCBI Taxonomy" id="347534"/>
    <lineage>
        <taxon>Bacteria</taxon>
        <taxon>Pseudomonadati</taxon>
        <taxon>Pseudomonadota</taxon>
        <taxon>Gammaproteobacteria</taxon>
        <taxon>Aeromonadales</taxon>
        <taxon>Aeromonadaceae</taxon>
        <taxon>Zobellella</taxon>
    </lineage>
</organism>
<dbReference type="AlphaFoldDB" id="A0A291HV21"/>
<evidence type="ECO:0000313" key="1">
    <source>
        <dbReference type="EMBL" id="ATG75921.1"/>
    </source>
</evidence>
<sequence length="1108" mass="124942">MAPKLDDLLTDDRLARLFTTDGRDCALQLWVLQIKCGQSTENRVVYGRLLPYSHSSNSWSFSNNDDFHAFGQAKAKVTRLNLYVKSDRCAELIRLLSGGRSISVASEELGLRLPDKLRVQFGETSLGTGNQIYRPVAYLLNRDAHDWRSTSSPHGAAGAFSASIVQANKKALFNLGEVYETALTAMVIKHLNADTGLDFGGADITRFGDLELLVFPTLDDSEQSLLSVSWVDSPCALVARLNPVQVPHFSGFQFRLSIANDGQIVYSGLATAVRDEAGEFVCEFVLSDQLRERTDSTELEIFGFHGDHSSGGLLCCRWRVGYVRELNFQGHLVNHGGSQVKFDWLEKTVRPSVSARAKAALTINRGDLGFGNSIGGRKVDPWVPVNRDLVSLFARLHPPKSEGQFLLRWGNEDPESRLQFIEWFKALLAKYQQHQIVIFDPYFEDAGLGLVLLCAAQNANYIVFRSLPKRPSKEKEAAPNEFEEAISSGIDNLLKNCEHNRHLLRRLKLRIYGLKEGRLHDRYILIIGADSLPVAGFNLSNSFQKAAENYPLLITPIPADILFKVEKYMSELVEEAENTKPKDEIENPSIRVLFDSMESPTMGKNYEPLNFLNNNHAGDVLSAWVGEQSLQGLSGDSLKERMRVLDLLKDGALALSETTGLHNCLRQKAGDFTDFVAAWEVIGEVLAHSHIEEYRLRELEPEPERGFLEFLARFLEASFSRTHDEFGKEVTVMDARFFQMPVEKLLHSSYHPHHLFHATKYTVLTWMEYYTIKFLWWYAPDALLSIAEAQIASVPMEPQGTNTVRLSLLSQIFSEISLTVQFGANAGQRDRLVQSSSGLMQWMGLNAIKTQLGEPGGLAAVLQLIAAFGYPERVRALGWMVHHAAMDSNKEEIFKDLVAALHKVLPGTITGEELRHLVDSMRGHMGQLAWAEPWLFRDVVFPLLQSERVSTEESCDIWMRELVSMLEPRSNNQSRLFVRAREGQTTNIASFLFAYSNPKQREVSLKMMADILKRQRRILQQPLASTSGWTTWNDALRVSLWILAFGRWSEFYLHERGATDQKLEQLSRDARGLTMIRPIEEWQSERGGKQDELVAFLDQVEGLLNADG</sequence>